<name>A0AAD5HGS9_UMBRA</name>
<dbReference type="GO" id="GO:0010133">
    <property type="term" value="P:L-proline catabolic process to L-glutamate"/>
    <property type="evidence" value="ECO:0007669"/>
    <property type="project" value="TreeGrafter"/>
</dbReference>
<keyword evidence="5" id="KW-0285">Flavoprotein</keyword>
<dbReference type="PANTHER" id="PTHR13914">
    <property type="entry name" value="PROLINE OXIDASE"/>
    <property type="match status" value="1"/>
</dbReference>
<dbReference type="AlphaFoldDB" id="A0AAD5HGS9"/>
<comment type="cofactor">
    <cofactor evidence="5">
        <name>FAD</name>
        <dbReference type="ChEBI" id="CHEBI:57692"/>
    </cofactor>
</comment>
<dbReference type="InterPro" id="IPR002872">
    <property type="entry name" value="Proline_DH_dom"/>
</dbReference>
<sequence>MSKSILALAKLTRFKTPSQSILLSKRRSAGSKKKTYVICTGILTGMSLCSIASFTPVLSEAEQEMPVATGSIMDKVISSLADPNNRIALRDKPTTSLILSLLVYKACSMKWLIDSAPSIFSYASYTHLTKPINFIIRHTVFNQFVGGESSQDCQKTMSKLKDQGIGVILALSVEMDVGDVKETNASHQSIHMNQQADFFMDATKQCILSAGTQPGNFIALKISALTSPHLLQKVTGVLSKLYESFGQHTSVSSHTLSQNQVCHVVAQHRGLVNVEENVPEIIHNSNEIDIVDFKQMMLLHRPAVMSLLSNVLTEQDQEDWLRMLHRVDEICSLAKSCGVKVLIDAEQTYLQLAIDQAASVMEQKHNQLGSRPTVFNTYQMYTKTALPKLKLDLVTAERYKYGLGVKLVRGAYMVQERARAAELGYSDPIQNTINDTHESYHSAILLLLKALEVTQQRTGIPVTEETSPLSFVIASHNHESVMYACNELQHHHISLDSGVVSFGQLYGMADKISYTLSQFGLPVYKYLPYGEVKQVIPYLIRRGQENAAMIERTQLECELIFDELKYRFQQNNTRQMKE</sequence>
<dbReference type="PANTHER" id="PTHR13914:SF0">
    <property type="entry name" value="PROLINE DEHYDROGENASE 1, MITOCHONDRIAL"/>
    <property type="match status" value="1"/>
</dbReference>
<proteinExistence type="inferred from homology"/>
<dbReference type="InterPro" id="IPR015659">
    <property type="entry name" value="Proline_oxidase"/>
</dbReference>
<evidence type="ECO:0000256" key="1">
    <source>
        <dbReference type="ARBA" id="ARBA00005869"/>
    </source>
</evidence>
<evidence type="ECO:0000313" key="9">
    <source>
        <dbReference type="Proteomes" id="UP001206595"/>
    </source>
</evidence>
<feature type="transmembrane region" description="Helical" evidence="6">
    <location>
        <begin position="35"/>
        <end position="58"/>
    </location>
</feature>
<comment type="function">
    <text evidence="5">Converts proline to delta-1-pyrroline-5-carboxylate.</text>
</comment>
<keyword evidence="6" id="KW-0472">Membrane</keyword>
<feature type="domain" description="Proline dehydrogenase" evidence="7">
    <location>
        <begin position="153"/>
        <end position="551"/>
    </location>
</feature>
<comment type="caution">
    <text evidence="8">The sequence shown here is derived from an EMBL/GenBank/DDBJ whole genome shotgun (WGS) entry which is preliminary data.</text>
</comment>
<reference evidence="8" key="1">
    <citation type="submission" date="2021-06" db="EMBL/GenBank/DDBJ databases">
        <authorList>
            <consortium name="DOE Joint Genome Institute"/>
            <person name="Mondo S.J."/>
            <person name="Amses K.R."/>
            <person name="Simmons D.R."/>
            <person name="Longcore J.E."/>
            <person name="Seto K."/>
            <person name="Alves G.H."/>
            <person name="Bonds A.E."/>
            <person name="Quandt C.A."/>
            <person name="Davis W.J."/>
            <person name="Chang Y."/>
            <person name="Letcher P.M."/>
            <person name="Powell M.J."/>
            <person name="Kuo A."/>
            <person name="Labutti K."/>
            <person name="Pangilinan J."/>
            <person name="Andreopoulos W."/>
            <person name="Tritt A."/>
            <person name="Riley R."/>
            <person name="Hundley H."/>
            <person name="Johnson J."/>
            <person name="Lipzen A."/>
            <person name="Barry K."/>
            <person name="Berbee M.L."/>
            <person name="Buchler N.E."/>
            <person name="Grigoriev I.V."/>
            <person name="Spatafora J.W."/>
            <person name="Stajich J.E."/>
            <person name="James T.Y."/>
        </authorList>
    </citation>
    <scope>NUCLEOTIDE SEQUENCE</scope>
    <source>
        <strain evidence="8">AG</strain>
    </source>
</reference>
<evidence type="ECO:0000256" key="6">
    <source>
        <dbReference type="SAM" id="Phobius"/>
    </source>
</evidence>
<keyword evidence="3 5" id="KW-0560">Oxidoreductase</keyword>
<dbReference type="Proteomes" id="UP001206595">
    <property type="component" value="Unassembled WGS sequence"/>
</dbReference>
<keyword evidence="6" id="KW-1133">Transmembrane helix</keyword>
<dbReference type="SUPFAM" id="SSF51730">
    <property type="entry name" value="FAD-linked oxidoreductase"/>
    <property type="match status" value="1"/>
</dbReference>
<organism evidence="8 9">
    <name type="scientific">Umbelopsis ramanniana AG</name>
    <dbReference type="NCBI Taxonomy" id="1314678"/>
    <lineage>
        <taxon>Eukaryota</taxon>
        <taxon>Fungi</taxon>
        <taxon>Fungi incertae sedis</taxon>
        <taxon>Mucoromycota</taxon>
        <taxon>Mucoromycotina</taxon>
        <taxon>Umbelopsidomycetes</taxon>
        <taxon>Umbelopsidales</taxon>
        <taxon>Umbelopsidaceae</taxon>
        <taxon>Umbelopsis</taxon>
    </lineage>
</organism>
<keyword evidence="9" id="KW-1185">Reference proteome</keyword>
<evidence type="ECO:0000256" key="5">
    <source>
        <dbReference type="RuleBase" id="RU364054"/>
    </source>
</evidence>
<evidence type="ECO:0000256" key="3">
    <source>
        <dbReference type="ARBA" id="ARBA00023002"/>
    </source>
</evidence>
<keyword evidence="4 5" id="KW-0642">Proline metabolism</keyword>
<reference evidence="8" key="2">
    <citation type="journal article" date="2022" name="Proc. Natl. Acad. Sci. U.S.A.">
        <title>Diploid-dominant life cycles characterize the early evolution of Fungi.</title>
        <authorList>
            <person name="Amses K.R."/>
            <person name="Simmons D.R."/>
            <person name="Longcore J.E."/>
            <person name="Mondo S.J."/>
            <person name="Seto K."/>
            <person name="Jeronimo G.H."/>
            <person name="Bonds A.E."/>
            <person name="Quandt C.A."/>
            <person name="Davis W.J."/>
            <person name="Chang Y."/>
            <person name="Federici B.A."/>
            <person name="Kuo A."/>
            <person name="LaButti K."/>
            <person name="Pangilinan J."/>
            <person name="Andreopoulos W."/>
            <person name="Tritt A."/>
            <person name="Riley R."/>
            <person name="Hundley H."/>
            <person name="Johnson J."/>
            <person name="Lipzen A."/>
            <person name="Barry K."/>
            <person name="Lang B.F."/>
            <person name="Cuomo C.A."/>
            <person name="Buchler N.E."/>
            <person name="Grigoriev I.V."/>
            <person name="Spatafora J.W."/>
            <person name="Stajich J.E."/>
            <person name="James T.Y."/>
        </authorList>
    </citation>
    <scope>NUCLEOTIDE SEQUENCE</scope>
    <source>
        <strain evidence="8">AG</strain>
    </source>
</reference>
<keyword evidence="6" id="KW-0812">Transmembrane</keyword>
<dbReference type="Pfam" id="PF01619">
    <property type="entry name" value="Pro_dh"/>
    <property type="match status" value="1"/>
</dbReference>
<dbReference type="GO" id="GO:0005739">
    <property type="term" value="C:mitochondrion"/>
    <property type="evidence" value="ECO:0007669"/>
    <property type="project" value="TreeGrafter"/>
</dbReference>
<dbReference type="GO" id="GO:0071949">
    <property type="term" value="F:FAD binding"/>
    <property type="evidence" value="ECO:0007669"/>
    <property type="project" value="TreeGrafter"/>
</dbReference>
<dbReference type="Gene3D" id="3.20.20.220">
    <property type="match status" value="2"/>
</dbReference>
<dbReference type="InterPro" id="IPR029041">
    <property type="entry name" value="FAD-linked_oxidoreductase-like"/>
</dbReference>
<dbReference type="EMBL" id="MU620906">
    <property type="protein sequence ID" value="KAI8581448.1"/>
    <property type="molecule type" value="Genomic_DNA"/>
</dbReference>
<accession>A0AAD5HGS9</accession>
<comment type="catalytic activity">
    <reaction evidence="5">
        <text>L-proline + a quinone = (S)-1-pyrroline-5-carboxylate + a quinol + H(+)</text>
        <dbReference type="Rhea" id="RHEA:23784"/>
        <dbReference type="ChEBI" id="CHEBI:15378"/>
        <dbReference type="ChEBI" id="CHEBI:17388"/>
        <dbReference type="ChEBI" id="CHEBI:24646"/>
        <dbReference type="ChEBI" id="CHEBI:60039"/>
        <dbReference type="ChEBI" id="CHEBI:132124"/>
        <dbReference type="EC" id="1.5.5.2"/>
    </reaction>
</comment>
<evidence type="ECO:0000313" key="8">
    <source>
        <dbReference type="EMBL" id="KAI8581448.1"/>
    </source>
</evidence>
<evidence type="ECO:0000256" key="2">
    <source>
        <dbReference type="ARBA" id="ARBA00012695"/>
    </source>
</evidence>
<protein>
    <recommendedName>
        <fullName evidence="2 5">Proline dehydrogenase</fullName>
        <ecNumber evidence="2 5">1.5.5.2</ecNumber>
    </recommendedName>
</protein>
<dbReference type="RefSeq" id="XP_051446452.1">
    <property type="nucleotide sequence ID" value="XM_051587702.1"/>
</dbReference>
<dbReference type="GO" id="GO:0004657">
    <property type="term" value="F:proline dehydrogenase activity"/>
    <property type="evidence" value="ECO:0007669"/>
    <property type="project" value="UniProtKB-EC"/>
</dbReference>
<evidence type="ECO:0000259" key="7">
    <source>
        <dbReference type="Pfam" id="PF01619"/>
    </source>
</evidence>
<gene>
    <name evidence="8" type="ORF">K450DRAFT_233138</name>
</gene>
<comment type="similarity">
    <text evidence="1 5">Belongs to the proline oxidase family.</text>
</comment>
<keyword evidence="5" id="KW-0274">FAD</keyword>
<evidence type="ECO:0000256" key="4">
    <source>
        <dbReference type="ARBA" id="ARBA00023062"/>
    </source>
</evidence>
<dbReference type="EC" id="1.5.5.2" evidence="2 5"/>
<dbReference type="GeneID" id="75913047"/>